<dbReference type="Pfam" id="PF01476">
    <property type="entry name" value="LysM"/>
    <property type="match status" value="1"/>
</dbReference>
<comment type="caution">
    <text evidence="2">The sequence shown here is derived from an EMBL/GenBank/DDBJ whole genome shotgun (WGS) entry which is preliminary data.</text>
</comment>
<name>A0ABT6YFI9_9BACT</name>
<sequence>MTHTVQSKETLYSIAKKYGLTVEQIISLNSLVSTNLNIGQNLIVSLPSPITPNKPVTTVKSIYEKRNVFIVEKLPKVGYNTFTISYPTPAGVQKTGIFRDNYPSPNRVNSNGVSYTGKNAFETNTSYFQDLCPQPFYLEVLHHIAKNEGCFDAVNSYDKAIFSFGFLQFTGAQASGSILSQVLYRFKQRDEYAFNDCFGQYGMDIIAGAKPIFRIETTKGILENDAAYLEVANNLSLTGAFIASSYRRSMVRAQVELALEEYVMKAVAPTVKINVNGVLIALNEILKTEGGFAIRIDLAVNRGLTGSLAPIQAAINQVAKEAKLSTSMQLAKINERRVVEVLAQNEPDALKKQRILKLLDGSFSFWK</sequence>
<dbReference type="CDD" id="cd00118">
    <property type="entry name" value="LysM"/>
    <property type="match status" value="1"/>
</dbReference>
<organism evidence="2 3">
    <name type="scientific">Flectobacillus roseus</name>
    <dbReference type="NCBI Taxonomy" id="502259"/>
    <lineage>
        <taxon>Bacteria</taxon>
        <taxon>Pseudomonadati</taxon>
        <taxon>Bacteroidota</taxon>
        <taxon>Cytophagia</taxon>
        <taxon>Cytophagales</taxon>
        <taxon>Flectobacillaceae</taxon>
        <taxon>Flectobacillus</taxon>
    </lineage>
</organism>
<feature type="domain" description="LysM" evidence="1">
    <location>
        <begin position="1"/>
        <end position="44"/>
    </location>
</feature>
<dbReference type="SUPFAM" id="SSF54106">
    <property type="entry name" value="LysM domain"/>
    <property type="match status" value="1"/>
</dbReference>
<evidence type="ECO:0000313" key="3">
    <source>
        <dbReference type="Proteomes" id="UP001236507"/>
    </source>
</evidence>
<dbReference type="InterPro" id="IPR036779">
    <property type="entry name" value="LysM_dom_sf"/>
</dbReference>
<dbReference type="RefSeq" id="WP_283346618.1">
    <property type="nucleotide sequence ID" value="NZ_JASHIF010000028.1"/>
</dbReference>
<protein>
    <submittedName>
        <fullName evidence="2">LysM peptidoglycan-binding domain-containing protein</fullName>
    </submittedName>
</protein>
<dbReference type="InterPro" id="IPR018392">
    <property type="entry name" value="LysM"/>
</dbReference>
<dbReference type="PROSITE" id="PS51782">
    <property type="entry name" value="LYSM"/>
    <property type="match status" value="1"/>
</dbReference>
<accession>A0ABT6YFI9</accession>
<evidence type="ECO:0000313" key="2">
    <source>
        <dbReference type="EMBL" id="MDI9862352.1"/>
    </source>
</evidence>
<evidence type="ECO:0000259" key="1">
    <source>
        <dbReference type="PROSITE" id="PS51782"/>
    </source>
</evidence>
<gene>
    <name evidence="2" type="ORF">QM524_24225</name>
</gene>
<reference evidence="2 3" key="1">
    <citation type="submission" date="2023-05" db="EMBL/GenBank/DDBJ databases">
        <title>Novel species of genus Flectobacillus isolated from stream in China.</title>
        <authorList>
            <person name="Lu H."/>
        </authorList>
    </citation>
    <scope>NUCLEOTIDE SEQUENCE [LARGE SCALE GENOMIC DNA]</scope>
    <source>
        <strain evidence="2 3">KCTC 42575</strain>
    </source>
</reference>
<proteinExistence type="predicted"/>
<dbReference type="Gene3D" id="3.10.350.10">
    <property type="entry name" value="LysM domain"/>
    <property type="match status" value="1"/>
</dbReference>
<keyword evidence="3" id="KW-1185">Reference proteome</keyword>
<dbReference type="SMART" id="SM00257">
    <property type="entry name" value="LysM"/>
    <property type="match status" value="1"/>
</dbReference>
<dbReference type="Proteomes" id="UP001236507">
    <property type="component" value="Unassembled WGS sequence"/>
</dbReference>
<dbReference type="EMBL" id="JASHIF010000028">
    <property type="protein sequence ID" value="MDI9862352.1"/>
    <property type="molecule type" value="Genomic_DNA"/>
</dbReference>